<accession>A0ABX8GXM4</accession>
<evidence type="ECO:0000313" key="6">
    <source>
        <dbReference type="Proteomes" id="UP000682802"/>
    </source>
</evidence>
<dbReference type="Proteomes" id="UP000682802">
    <property type="component" value="Chromosome 1"/>
</dbReference>
<dbReference type="GO" id="GO:0016746">
    <property type="term" value="F:acyltransferase activity"/>
    <property type="evidence" value="ECO:0007669"/>
    <property type="project" value="UniProtKB-KW"/>
</dbReference>
<dbReference type="InterPro" id="IPR002123">
    <property type="entry name" value="Plipid/glycerol_acylTrfase"/>
</dbReference>
<feature type="domain" description="Phospholipid/glycerol acyltransferase" evidence="4">
    <location>
        <begin position="28"/>
        <end position="140"/>
    </location>
</feature>
<evidence type="ECO:0000256" key="2">
    <source>
        <dbReference type="ARBA" id="ARBA00022679"/>
    </source>
</evidence>
<comment type="pathway">
    <text evidence="1">Lipid metabolism.</text>
</comment>
<dbReference type="Pfam" id="PF01553">
    <property type="entry name" value="Acyltransferase"/>
    <property type="match status" value="1"/>
</dbReference>
<name>A0ABX8GXM4_9BACT</name>
<dbReference type="PANTHER" id="PTHR10434">
    <property type="entry name" value="1-ACYL-SN-GLYCEROL-3-PHOSPHATE ACYLTRANSFERASE"/>
    <property type="match status" value="1"/>
</dbReference>
<evidence type="ECO:0000256" key="1">
    <source>
        <dbReference type="ARBA" id="ARBA00005189"/>
    </source>
</evidence>
<proteinExistence type="predicted"/>
<keyword evidence="6" id="KW-1185">Reference proteome</keyword>
<keyword evidence="2" id="KW-0808">Transferase</keyword>
<dbReference type="SUPFAM" id="SSF69593">
    <property type="entry name" value="Glycerol-3-phosphate (1)-acyltransferase"/>
    <property type="match status" value="1"/>
</dbReference>
<evidence type="ECO:0000259" key="4">
    <source>
        <dbReference type="SMART" id="SM00563"/>
    </source>
</evidence>
<dbReference type="SMART" id="SM00563">
    <property type="entry name" value="PlsC"/>
    <property type="match status" value="1"/>
</dbReference>
<dbReference type="EMBL" id="CP076128">
    <property type="protein sequence ID" value="QWG08365.1"/>
    <property type="molecule type" value="Genomic_DNA"/>
</dbReference>
<evidence type="ECO:0000256" key="3">
    <source>
        <dbReference type="ARBA" id="ARBA00023315"/>
    </source>
</evidence>
<keyword evidence="3 5" id="KW-0012">Acyltransferase</keyword>
<sequence length="181" mass="20536">MRTLSIWLFKLLGWKIEGALPEDVKKFVVVVGPHTSFWDFILGIPARKIVGVKSKFFIKSSLCKGILGKFLISLGAIPVDRSKNTRLVDNVISEFNSRSELIMAVTPEGTRSYNDNWKTGFYRIARGANVPIYMVGICFKTKRFVFGAKANLTDDMDKDIYNIKKYLSQFEGKHPQKGIHV</sequence>
<protein>
    <submittedName>
        <fullName evidence="5">1-acyl-sn-glycerol-3-phosphate acyltransferase</fullName>
    </submittedName>
</protein>
<dbReference type="RefSeq" id="WP_144072284.1">
    <property type="nucleotide sequence ID" value="NZ_CP076128.1"/>
</dbReference>
<gene>
    <name evidence="5" type="ORF">KM029_05365</name>
</gene>
<reference evidence="5 6" key="1">
    <citation type="submission" date="2021-05" db="EMBL/GenBank/DDBJ databases">
        <title>Comparative genomic studies on the polysaccharide-degrading batcterial strains of the Flammeovirga genus.</title>
        <authorList>
            <person name="Zewei F."/>
            <person name="Zheng Z."/>
            <person name="Yu L."/>
            <person name="Ruyue G."/>
            <person name="Yanhong M."/>
            <person name="Yuanyuan C."/>
            <person name="Jingyan G."/>
            <person name="Wenjun H."/>
        </authorList>
    </citation>
    <scope>NUCLEOTIDE SEQUENCE [LARGE SCALE GENOMIC DNA]</scope>
    <source>
        <strain evidence="5 6">YS10</strain>
    </source>
</reference>
<evidence type="ECO:0000313" key="5">
    <source>
        <dbReference type="EMBL" id="QWG08365.1"/>
    </source>
</evidence>
<dbReference type="PANTHER" id="PTHR10434:SF9">
    <property type="entry name" value="PHOSPHOLIPID_GLYCEROL ACYLTRANSFERASE DOMAIN-CONTAINING PROTEIN"/>
    <property type="match status" value="1"/>
</dbReference>
<organism evidence="5 6">
    <name type="scientific">Flammeovirga kamogawensis</name>
    <dbReference type="NCBI Taxonomy" id="373891"/>
    <lineage>
        <taxon>Bacteria</taxon>
        <taxon>Pseudomonadati</taxon>
        <taxon>Bacteroidota</taxon>
        <taxon>Cytophagia</taxon>
        <taxon>Cytophagales</taxon>
        <taxon>Flammeovirgaceae</taxon>
        <taxon>Flammeovirga</taxon>
    </lineage>
</organism>